<sequence length="433" mass="48709">MSNPIESTPPSNPTFQEIGLLPEVIKVVEHLGYKMPTPIQSSSIPVALKRKDIIGIAQTGSGKTAAFLLPMLNHLLNTNERKRDFFCIVVEPTRELAAQVIEVLDRMAEALPGLVSCLLVGGMDEMKQAVLLAKKPNVIVCTPGRLVYHINNTKGVSQSLQKTRFLVIDEADKLLDMDFAADIDKLIESVPKQRTTMLFSATMSSRVEKLQRASLVHPVKIKQSEQKYSTVDTLRQEYLFIPFKYRDGYLMAILQKVGAQSAIIFTMKCSGNTRLVLMLRQLGYEAIPLNGKMSQQKRLLALEKFKSGKRSLLVATDVASRGLDIPDVDFVINYDCPVEPKDYIHRVGRTARAGKSGMAITIVTQYSLEFYQRIETMIEKKLDEYKVEEQVAMSYVNRCSEAMRVVNQILKDEASKEKERIKDKNKGNADEED</sequence>
<keyword evidence="3 6" id="KW-0347">Helicase</keyword>
<dbReference type="PROSITE" id="PS51195">
    <property type="entry name" value="Q_MOTIF"/>
    <property type="match status" value="1"/>
</dbReference>
<dbReference type="InterPro" id="IPR014001">
    <property type="entry name" value="Helicase_ATP-bd"/>
</dbReference>
<proteinExistence type="inferred from homology"/>
<dbReference type="EMBL" id="KB206395">
    <property type="protein sequence ID" value="ELP92108.1"/>
    <property type="molecule type" value="Genomic_DNA"/>
</dbReference>
<evidence type="ECO:0000259" key="7">
    <source>
        <dbReference type="PROSITE" id="PS51192"/>
    </source>
</evidence>
<dbReference type="AlphaFoldDB" id="A0A0A1UAL1"/>
<feature type="domain" description="DEAD-box RNA helicase Q" evidence="9">
    <location>
        <begin position="13"/>
        <end position="41"/>
    </location>
</feature>
<dbReference type="VEuPathDB" id="AmoebaDB:EIN_380050"/>
<accession>A0A0A1UAL1</accession>
<dbReference type="GO" id="GO:0003676">
    <property type="term" value="F:nucleic acid binding"/>
    <property type="evidence" value="ECO:0007669"/>
    <property type="project" value="InterPro"/>
</dbReference>
<evidence type="ECO:0000256" key="6">
    <source>
        <dbReference type="RuleBase" id="RU000492"/>
    </source>
</evidence>
<dbReference type="Pfam" id="PF00271">
    <property type="entry name" value="Helicase_C"/>
    <property type="match status" value="1"/>
</dbReference>
<reference evidence="10 11" key="1">
    <citation type="submission" date="2012-10" db="EMBL/GenBank/DDBJ databases">
        <authorList>
            <person name="Zafar N."/>
            <person name="Inman J."/>
            <person name="Hall N."/>
            <person name="Lorenzi H."/>
            <person name="Caler E."/>
        </authorList>
    </citation>
    <scope>NUCLEOTIDE SEQUENCE [LARGE SCALE GENOMIC DNA]</scope>
    <source>
        <strain evidence="10 11">IP1</strain>
    </source>
</reference>
<keyword evidence="4 6" id="KW-0067">ATP-binding</keyword>
<dbReference type="Proteomes" id="UP000014680">
    <property type="component" value="Unassembled WGS sequence"/>
</dbReference>
<keyword evidence="1 6" id="KW-0547">Nucleotide-binding</keyword>
<dbReference type="GO" id="GO:0005829">
    <property type="term" value="C:cytosol"/>
    <property type="evidence" value="ECO:0007669"/>
    <property type="project" value="TreeGrafter"/>
</dbReference>
<dbReference type="CDD" id="cd18787">
    <property type="entry name" value="SF2_C_DEAD"/>
    <property type="match status" value="1"/>
</dbReference>
<dbReference type="SMART" id="SM00487">
    <property type="entry name" value="DEXDc"/>
    <property type="match status" value="1"/>
</dbReference>
<dbReference type="OrthoDB" id="10261904at2759"/>
<evidence type="ECO:0000256" key="1">
    <source>
        <dbReference type="ARBA" id="ARBA00022741"/>
    </source>
</evidence>
<dbReference type="PANTHER" id="PTHR47959:SF24">
    <property type="entry name" value="ATP-DEPENDENT RNA HELICASE"/>
    <property type="match status" value="1"/>
</dbReference>
<dbReference type="InterPro" id="IPR001650">
    <property type="entry name" value="Helicase_C-like"/>
</dbReference>
<protein>
    <submittedName>
        <fullName evidence="10">ATP-dependent rRNA helicase rrp3, putative</fullName>
    </submittedName>
</protein>
<dbReference type="InterPro" id="IPR050079">
    <property type="entry name" value="DEAD_box_RNA_helicase"/>
</dbReference>
<evidence type="ECO:0000256" key="5">
    <source>
        <dbReference type="PROSITE-ProRule" id="PRU00552"/>
    </source>
</evidence>
<evidence type="ECO:0000256" key="4">
    <source>
        <dbReference type="ARBA" id="ARBA00022840"/>
    </source>
</evidence>
<feature type="domain" description="Helicase C-terminal" evidence="8">
    <location>
        <begin position="249"/>
        <end position="393"/>
    </location>
</feature>
<dbReference type="InterPro" id="IPR000629">
    <property type="entry name" value="RNA-helicase_DEAD-box_CS"/>
</dbReference>
<evidence type="ECO:0000256" key="2">
    <source>
        <dbReference type="ARBA" id="ARBA00022801"/>
    </source>
</evidence>
<dbReference type="Gene3D" id="3.40.50.300">
    <property type="entry name" value="P-loop containing nucleotide triphosphate hydrolases"/>
    <property type="match status" value="2"/>
</dbReference>
<dbReference type="PROSITE" id="PS51192">
    <property type="entry name" value="HELICASE_ATP_BIND_1"/>
    <property type="match status" value="1"/>
</dbReference>
<evidence type="ECO:0000259" key="8">
    <source>
        <dbReference type="PROSITE" id="PS51194"/>
    </source>
</evidence>
<feature type="short sequence motif" description="Q motif" evidence="5">
    <location>
        <begin position="13"/>
        <end position="41"/>
    </location>
</feature>
<organism evidence="10 11">
    <name type="scientific">Entamoeba invadens IP1</name>
    <dbReference type="NCBI Taxonomy" id="370355"/>
    <lineage>
        <taxon>Eukaryota</taxon>
        <taxon>Amoebozoa</taxon>
        <taxon>Evosea</taxon>
        <taxon>Archamoebae</taxon>
        <taxon>Mastigamoebida</taxon>
        <taxon>Entamoebidae</taxon>
        <taxon>Entamoeba</taxon>
    </lineage>
</organism>
<dbReference type="InterPro" id="IPR027417">
    <property type="entry name" value="P-loop_NTPase"/>
</dbReference>
<dbReference type="SMART" id="SM00490">
    <property type="entry name" value="HELICc"/>
    <property type="match status" value="1"/>
</dbReference>
<dbReference type="PROSITE" id="PS51194">
    <property type="entry name" value="HELICASE_CTER"/>
    <property type="match status" value="1"/>
</dbReference>
<dbReference type="OMA" id="GIGIKCC"/>
<dbReference type="GO" id="GO:0016787">
    <property type="term" value="F:hydrolase activity"/>
    <property type="evidence" value="ECO:0007669"/>
    <property type="project" value="UniProtKB-KW"/>
</dbReference>
<evidence type="ECO:0000259" key="9">
    <source>
        <dbReference type="PROSITE" id="PS51195"/>
    </source>
</evidence>
<dbReference type="GO" id="GO:0005524">
    <property type="term" value="F:ATP binding"/>
    <property type="evidence" value="ECO:0007669"/>
    <property type="project" value="UniProtKB-KW"/>
</dbReference>
<keyword evidence="11" id="KW-1185">Reference proteome</keyword>
<dbReference type="GeneID" id="14891107"/>
<evidence type="ECO:0000313" key="11">
    <source>
        <dbReference type="Proteomes" id="UP000014680"/>
    </source>
</evidence>
<feature type="domain" description="Helicase ATP-binding" evidence="7">
    <location>
        <begin position="44"/>
        <end position="221"/>
    </location>
</feature>
<comment type="similarity">
    <text evidence="6">Belongs to the DEAD box helicase family.</text>
</comment>
<evidence type="ECO:0000313" key="10">
    <source>
        <dbReference type="EMBL" id="ELP92108.1"/>
    </source>
</evidence>
<gene>
    <name evidence="10" type="ORF">EIN_380050</name>
</gene>
<dbReference type="InterPro" id="IPR011545">
    <property type="entry name" value="DEAD/DEAH_box_helicase_dom"/>
</dbReference>
<dbReference type="GO" id="GO:0003724">
    <property type="term" value="F:RNA helicase activity"/>
    <property type="evidence" value="ECO:0007669"/>
    <property type="project" value="InterPro"/>
</dbReference>
<dbReference type="SUPFAM" id="SSF52540">
    <property type="entry name" value="P-loop containing nucleoside triphosphate hydrolases"/>
    <property type="match status" value="1"/>
</dbReference>
<dbReference type="RefSeq" id="XP_004258879.1">
    <property type="nucleotide sequence ID" value="XM_004258831.1"/>
</dbReference>
<name>A0A0A1UAL1_ENTIV</name>
<dbReference type="PANTHER" id="PTHR47959">
    <property type="entry name" value="ATP-DEPENDENT RNA HELICASE RHLE-RELATED"/>
    <property type="match status" value="1"/>
</dbReference>
<dbReference type="Pfam" id="PF00270">
    <property type="entry name" value="DEAD"/>
    <property type="match status" value="1"/>
</dbReference>
<dbReference type="InterPro" id="IPR014014">
    <property type="entry name" value="RNA_helicase_DEAD_Q_motif"/>
</dbReference>
<dbReference type="PROSITE" id="PS00039">
    <property type="entry name" value="DEAD_ATP_HELICASE"/>
    <property type="match status" value="1"/>
</dbReference>
<dbReference type="KEGG" id="eiv:EIN_380050"/>
<evidence type="ECO:0000256" key="3">
    <source>
        <dbReference type="ARBA" id="ARBA00022806"/>
    </source>
</evidence>
<keyword evidence="2 6" id="KW-0378">Hydrolase</keyword>